<accession>A0ABQ5VER3</accession>
<dbReference type="SUPFAM" id="SSF49503">
    <property type="entry name" value="Cupredoxins"/>
    <property type="match status" value="1"/>
</dbReference>
<evidence type="ECO:0000313" key="1">
    <source>
        <dbReference type="EMBL" id="GLQ25617.1"/>
    </source>
</evidence>
<dbReference type="InterPro" id="IPR008972">
    <property type="entry name" value="Cupredoxin"/>
</dbReference>
<keyword evidence="2" id="KW-1185">Reference proteome</keyword>
<protein>
    <submittedName>
        <fullName evidence="1">Uncharacterized protein</fullName>
    </submittedName>
</protein>
<sequence>MEVWVEFTDNNRRISPDSVEVHSGTLVQWRFKADSVAAKHLRWTVYFETGNPFRFSRDSAPDAIGRLEFASETLSSPDGQHVGVSTTVTADKPGHYKYGVRLEAVDDEEELGDEDPTLIVLAIAK</sequence>
<comment type="caution">
    <text evidence="1">The sequence shown here is derived from an EMBL/GenBank/DDBJ whole genome shotgun (WGS) entry which is preliminary data.</text>
</comment>
<name>A0ABQ5VER3_9RHOB</name>
<dbReference type="EMBL" id="BSNL01000001">
    <property type="protein sequence ID" value="GLQ25617.1"/>
    <property type="molecule type" value="Genomic_DNA"/>
</dbReference>
<dbReference type="Gene3D" id="2.60.40.420">
    <property type="entry name" value="Cupredoxins - blue copper proteins"/>
    <property type="match status" value="1"/>
</dbReference>
<organism evidence="1 2">
    <name type="scientific">Sulfitobacter pacificus</name>
    <dbReference type="NCBI Taxonomy" id="1499314"/>
    <lineage>
        <taxon>Bacteria</taxon>
        <taxon>Pseudomonadati</taxon>
        <taxon>Pseudomonadota</taxon>
        <taxon>Alphaproteobacteria</taxon>
        <taxon>Rhodobacterales</taxon>
        <taxon>Roseobacteraceae</taxon>
        <taxon>Sulfitobacter</taxon>
    </lineage>
</organism>
<dbReference type="Proteomes" id="UP001161388">
    <property type="component" value="Unassembled WGS sequence"/>
</dbReference>
<reference evidence="1" key="2">
    <citation type="submission" date="2023-01" db="EMBL/GenBank/DDBJ databases">
        <title>Draft genome sequence of Sulfitobacter pacificus strain NBRC 109915.</title>
        <authorList>
            <person name="Sun Q."/>
            <person name="Mori K."/>
        </authorList>
    </citation>
    <scope>NUCLEOTIDE SEQUENCE</scope>
    <source>
        <strain evidence="1">NBRC 109915</strain>
    </source>
</reference>
<reference evidence="1" key="1">
    <citation type="journal article" date="2014" name="Int. J. Syst. Evol. Microbiol.">
        <title>Complete genome of a new Firmicutes species belonging to the dominant human colonic microbiota ('Ruminococcus bicirculans') reveals two chromosomes and a selective capacity to utilize plant glucans.</title>
        <authorList>
            <consortium name="NISC Comparative Sequencing Program"/>
            <person name="Wegmann U."/>
            <person name="Louis P."/>
            <person name="Goesmann A."/>
            <person name="Henrissat B."/>
            <person name="Duncan S.H."/>
            <person name="Flint H.J."/>
        </authorList>
    </citation>
    <scope>NUCLEOTIDE SEQUENCE</scope>
    <source>
        <strain evidence="1">NBRC 109915</strain>
    </source>
</reference>
<dbReference type="RefSeq" id="WP_284370086.1">
    <property type="nucleotide sequence ID" value="NZ_BSNL01000001.1"/>
</dbReference>
<gene>
    <name evidence="1" type="ORF">GCM10007927_04200</name>
</gene>
<proteinExistence type="predicted"/>
<evidence type="ECO:0000313" key="2">
    <source>
        <dbReference type="Proteomes" id="UP001161388"/>
    </source>
</evidence>